<sequence>MRVKLAVLALAVILVSAIKTEASTLPDSCGSDKIKFEVKTEKDHPAPSLLDPSKAQLILIQTENHMITPFHGATVRWGMDGAWIGADNGDSYFVLTAQPGIHHLCANWQSAFKTLNKNVDLTSFTAEAGHVYYFQADVHVESQQSVSFALTQVNEDKGQYLVKTFAQSTSKPK</sequence>
<organism evidence="2">
    <name type="scientific">Telmatobacter sp. DSM 110680</name>
    <dbReference type="NCBI Taxonomy" id="3036704"/>
    <lineage>
        <taxon>Bacteria</taxon>
        <taxon>Pseudomonadati</taxon>
        <taxon>Acidobacteriota</taxon>
        <taxon>Terriglobia</taxon>
        <taxon>Terriglobales</taxon>
        <taxon>Acidobacteriaceae</taxon>
        <taxon>Telmatobacter</taxon>
    </lineage>
</organism>
<evidence type="ECO:0008006" key="3">
    <source>
        <dbReference type="Google" id="ProtNLM"/>
    </source>
</evidence>
<dbReference type="AlphaFoldDB" id="A0AAU7DGJ5"/>
<accession>A0AAU7DGJ5</accession>
<feature type="chain" id="PRO_5043851307" description="DUF2846 domain-containing protein" evidence="1">
    <location>
        <begin position="23"/>
        <end position="173"/>
    </location>
</feature>
<evidence type="ECO:0000313" key="2">
    <source>
        <dbReference type="EMBL" id="XBH16449.1"/>
    </source>
</evidence>
<reference evidence="2" key="1">
    <citation type="submission" date="2023-03" db="EMBL/GenBank/DDBJ databases">
        <title>Edaphobacter sp.</title>
        <authorList>
            <person name="Huber K.J."/>
            <person name="Papendorf J."/>
            <person name="Pilke C."/>
            <person name="Bunk B."/>
            <person name="Sproeer C."/>
            <person name="Pester M."/>
        </authorList>
    </citation>
    <scope>NUCLEOTIDE SEQUENCE</scope>
    <source>
        <strain evidence="2">DSM 110680</strain>
    </source>
</reference>
<proteinExistence type="predicted"/>
<evidence type="ECO:0000256" key="1">
    <source>
        <dbReference type="SAM" id="SignalP"/>
    </source>
</evidence>
<feature type="signal peptide" evidence="1">
    <location>
        <begin position="1"/>
        <end position="22"/>
    </location>
</feature>
<protein>
    <recommendedName>
        <fullName evidence="3">DUF2846 domain-containing protein</fullName>
    </recommendedName>
</protein>
<dbReference type="RefSeq" id="WP_348261678.1">
    <property type="nucleotide sequence ID" value="NZ_CP121196.1"/>
</dbReference>
<dbReference type="EMBL" id="CP121196">
    <property type="protein sequence ID" value="XBH16449.1"/>
    <property type="molecule type" value="Genomic_DNA"/>
</dbReference>
<gene>
    <name evidence="2" type="ORF">P8935_17980</name>
</gene>
<keyword evidence="1" id="KW-0732">Signal</keyword>
<name>A0AAU7DGJ5_9BACT</name>